<dbReference type="Gramene" id="RZC52061">
    <property type="protein sequence ID" value="RZC52061"/>
    <property type="gene ID" value="C5167_020494"/>
</dbReference>
<proteinExistence type="predicted"/>
<dbReference type="AlphaFoldDB" id="A0A4Y7IWE3"/>
<keyword evidence="2" id="KW-1185">Reference proteome</keyword>
<name>A0A4Y7IWE3_PAPSO</name>
<evidence type="ECO:0000313" key="1">
    <source>
        <dbReference type="EMBL" id="RZC52061.1"/>
    </source>
</evidence>
<sequence length="144" mass="15948">RNQKQIITLEITSKSSSRKEKKVITSAAGESSYLRLDVGLAPSNNGTEILSQDARGKLVSNGKETENGSLLKKFAENFFSRYTDSGNNQMARGRRNPPEEDPALTCIMILSLQDAIYCWGKLRHSFNAVQDLVKEIKPIGLSES</sequence>
<evidence type="ECO:0000313" key="2">
    <source>
        <dbReference type="Proteomes" id="UP000316621"/>
    </source>
</evidence>
<dbReference type="EMBL" id="CM010716">
    <property type="protein sequence ID" value="RZC52061.1"/>
    <property type="molecule type" value="Genomic_DNA"/>
</dbReference>
<feature type="non-terminal residue" evidence="1">
    <location>
        <position position="1"/>
    </location>
</feature>
<reference evidence="1 2" key="1">
    <citation type="journal article" date="2018" name="Science">
        <title>The opium poppy genome and morphinan production.</title>
        <authorList>
            <person name="Guo L."/>
            <person name="Winzer T."/>
            <person name="Yang X."/>
            <person name="Li Y."/>
            <person name="Ning Z."/>
            <person name="He Z."/>
            <person name="Teodor R."/>
            <person name="Lu Y."/>
            <person name="Bowser T.A."/>
            <person name="Graham I.A."/>
            <person name="Ye K."/>
        </authorList>
    </citation>
    <scope>NUCLEOTIDE SEQUENCE [LARGE SCALE GENOMIC DNA]</scope>
    <source>
        <strain evidence="2">cv. HN1</strain>
        <tissue evidence="1">Leaves</tissue>
    </source>
</reference>
<dbReference type="Proteomes" id="UP000316621">
    <property type="component" value="Chromosome 2"/>
</dbReference>
<protein>
    <submittedName>
        <fullName evidence="1">Uncharacterized protein</fullName>
    </submittedName>
</protein>
<accession>A0A4Y7IWE3</accession>
<organism evidence="1 2">
    <name type="scientific">Papaver somniferum</name>
    <name type="common">Opium poppy</name>
    <dbReference type="NCBI Taxonomy" id="3469"/>
    <lineage>
        <taxon>Eukaryota</taxon>
        <taxon>Viridiplantae</taxon>
        <taxon>Streptophyta</taxon>
        <taxon>Embryophyta</taxon>
        <taxon>Tracheophyta</taxon>
        <taxon>Spermatophyta</taxon>
        <taxon>Magnoliopsida</taxon>
        <taxon>Ranunculales</taxon>
        <taxon>Papaveraceae</taxon>
        <taxon>Papaveroideae</taxon>
        <taxon>Papaver</taxon>
    </lineage>
</organism>
<gene>
    <name evidence="1" type="ORF">C5167_020494</name>
</gene>